<comment type="similarity">
    <text evidence="2 4">Belongs to the trehalose phosphatase family.</text>
</comment>
<reference evidence="5 6" key="1">
    <citation type="journal article" date="2016" name="Environ. Microbiol.">
        <title>New Methyloceanibacter diversity from North Sea sediments includes methanotroph containing solely the soluble methane monooxygenase.</title>
        <authorList>
            <person name="Vekeman B."/>
            <person name="Kerckhof F.M."/>
            <person name="Cremers G."/>
            <person name="de Vos P."/>
            <person name="Vandamme P."/>
            <person name="Boon N."/>
            <person name="Op den Camp H.J."/>
            <person name="Heylen K."/>
        </authorList>
    </citation>
    <scope>NUCLEOTIDE SEQUENCE [LARGE SCALE GENOMIC DNA]</scope>
    <source>
        <strain evidence="5 6">R-67177</strain>
    </source>
</reference>
<keyword evidence="6" id="KW-1185">Reference proteome</keyword>
<dbReference type="Gene3D" id="3.30.70.1020">
    <property type="entry name" value="Trehalose-6-phosphate phosphatase related protein, domain 2"/>
    <property type="match status" value="1"/>
</dbReference>
<dbReference type="Gene3D" id="3.40.50.1000">
    <property type="entry name" value="HAD superfamily/HAD-like"/>
    <property type="match status" value="1"/>
</dbReference>
<dbReference type="RefSeq" id="WP_069623269.1">
    <property type="nucleotide sequence ID" value="NZ_LPWD01000095.1"/>
</dbReference>
<keyword evidence="3 4" id="KW-0378">Hydrolase</keyword>
<dbReference type="InterPro" id="IPR044651">
    <property type="entry name" value="OTSB-like"/>
</dbReference>
<dbReference type="GO" id="GO:0005992">
    <property type="term" value="P:trehalose biosynthetic process"/>
    <property type="evidence" value="ECO:0007669"/>
    <property type="project" value="UniProtKB-UniPathway"/>
</dbReference>
<keyword evidence="4" id="KW-0479">Metal-binding</keyword>
<comment type="caution">
    <text evidence="5">The sequence shown here is derived from an EMBL/GenBank/DDBJ whole genome shotgun (WGS) entry which is preliminary data.</text>
</comment>
<dbReference type="SUPFAM" id="SSF56784">
    <property type="entry name" value="HAD-like"/>
    <property type="match status" value="1"/>
</dbReference>
<dbReference type="EC" id="3.1.3.12" evidence="4"/>
<dbReference type="InterPro" id="IPR006379">
    <property type="entry name" value="HAD-SF_hydro_IIB"/>
</dbReference>
<evidence type="ECO:0000256" key="1">
    <source>
        <dbReference type="ARBA" id="ARBA00005199"/>
    </source>
</evidence>
<evidence type="ECO:0000256" key="4">
    <source>
        <dbReference type="RuleBase" id="RU361117"/>
    </source>
</evidence>
<dbReference type="NCBIfam" id="TIGR00685">
    <property type="entry name" value="T6PP"/>
    <property type="match status" value="1"/>
</dbReference>
<dbReference type="GO" id="GO:0046872">
    <property type="term" value="F:metal ion binding"/>
    <property type="evidence" value="ECO:0007669"/>
    <property type="project" value="UniProtKB-KW"/>
</dbReference>
<dbReference type="UniPathway" id="UPA00299"/>
<gene>
    <name evidence="5" type="ORF">AUC71_09120</name>
</gene>
<keyword evidence="4" id="KW-0460">Magnesium</keyword>
<evidence type="ECO:0000256" key="3">
    <source>
        <dbReference type="ARBA" id="ARBA00022801"/>
    </source>
</evidence>
<comment type="function">
    <text evidence="4">Removes the phosphate from trehalose 6-phosphate to produce free trehalose.</text>
</comment>
<dbReference type="Proteomes" id="UP000095042">
    <property type="component" value="Unassembled WGS sequence"/>
</dbReference>
<organism evidence="5 6">
    <name type="scientific">Methyloceanibacter marginalis</name>
    <dbReference type="NCBI Taxonomy" id="1774971"/>
    <lineage>
        <taxon>Bacteria</taxon>
        <taxon>Pseudomonadati</taxon>
        <taxon>Pseudomonadota</taxon>
        <taxon>Alphaproteobacteria</taxon>
        <taxon>Hyphomicrobiales</taxon>
        <taxon>Hyphomicrobiaceae</taxon>
        <taxon>Methyloceanibacter</taxon>
    </lineage>
</organism>
<name>A0A1E3WER8_9HYPH</name>
<dbReference type="AlphaFoldDB" id="A0A1E3WER8"/>
<evidence type="ECO:0000313" key="6">
    <source>
        <dbReference type="Proteomes" id="UP000095042"/>
    </source>
</evidence>
<evidence type="ECO:0000313" key="5">
    <source>
        <dbReference type="EMBL" id="ODS03537.1"/>
    </source>
</evidence>
<feature type="non-terminal residue" evidence="5">
    <location>
        <position position="1"/>
    </location>
</feature>
<comment type="catalytic activity">
    <reaction evidence="4">
        <text>alpha,alpha-trehalose 6-phosphate + H2O = alpha,alpha-trehalose + phosphate</text>
        <dbReference type="Rhea" id="RHEA:23420"/>
        <dbReference type="ChEBI" id="CHEBI:15377"/>
        <dbReference type="ChEBI" id="CHEBI:16551"/>
        <dbReference type="ChEBI" id="CHEBI:43474"/>
        <dbReference type="ChEBI" id="CHEBI:58429"/>
        <dbReference type="EC" id="3.1.3.12"/>
    </reaction>
</comment>
<dbReference type="InterPro" id="IPR023214">
    <property type="entry name" value="HAD_sf"/>
</dbReference>
<evidence type="ECO:0000256" key="2">
    <source>
        <dbReference type="ARBA" id="ARBA00008770"/>
    </source>
</evidence>
<dbReference type="OrthoDB" id="9814913at2"/>
<dbReference type="EMBL" id="LPWD01000095">
    <property type="protein sequence ID" value="ODS03537.1"/>
    <property type="molecule type" value="Genomic_DNA"/>
</dbReference>
<dbReference type="InterPro" id="IPR003337">
    <property type="entry name" value="Trehalose_PPase"/>
</dbReference>
<accession>A0A1E3WER8</accession>
<dbReference type="Pfam" id="PF02358">
    <property type="entry name" value="Trehalose_PPase"/>
    <property type="match status" value="1"/>
</dbReference>
<dbReference type="NCBIfam" id="TIGR01484">
    <property type="entry name" value="HAD-SF-IIB"/>
    <property type="match status" value="1"/>
</dbReference>
<dbReference type="GO" id="GO:0004805">
    <property type="term" value="F:trehalose-phosphatase activity"/>
    <property type="evidence" value="ECO:0007669"/>
    <property type="project" value="UniProtKB-EC"/>
</dbReference>
<dbReference type="PANTHER" id="PTHR43768:SF3">
    <property type="entry name" value="TREHALOSE 6-PHOSPHATE PHOSPHATASE"/>
    <property type="match status" value="1"/>
</dbReference>
<dbReference type="InterPro" id="IPR036412">
    <property type="entry name" value="HAD-like_sf"/>
</dbReference>
<protein>
    <recommendedName>
        <fullName evidence="4">Trehalose 6-phosphate phosphatase</fullName>
        <ecNumber evidence="4">3.1.3.12</ecNumber>
    </recommendedName>
</protein>
<sequence length="214" mass="23034">DLVQVEPRVRDLLRALDDRFGGAVAVVTGRPLDVVDGFLAPLALPTAAEHGSVRRDASGRIHADGNGAEAVEAAHRMLKPLADANPELILERKSSSVALHYRQRPDLAEACAASVEEVVAKNPNLVILPGKMVFELKPQGVDKGVAVRAFLEEAPFKGRTPIFAGDDVTDEHAFAVVNALGGITIKIDDGNTQAEYRTDRNELFDWISRLAARG</sequence>
<dbReference type="PANTHER" id="PTHR43768">
    <property type="entry name" value="TREHALOSE 6-PHOSPHATE PHOSPHATASE"/>
    <property type="match status" value="1"/>
</dbReference>
<comment type="pathway">
    <text evidence="1 4">Glycan biosynthesis; trehalose biosynthesis.</text>
</comment>
<comment type="cofactor">
    <cofactor evidence="4">
        <name>Mg(2+)</name>
        <dbReference type="ChEBI" id="CHEBI:18420"/>
    </cofactor>
</comment>
<proteinExistence type="inferred from homology"/>